<dbReference type="EMBL" id="ML732263">
    <property type="protein sequence ID" value="KAB8071808.1"/>
    <property type="molecule type" value="Genomic_DNA"/>
</dbReference>
<dbReference type="OrthoDB" id="4368687at2759"/>
<sequence length="52" mass="5832">MITTAGWWGNPQREKLENNTATIQAKVISKALQWAAESEAIFEAQKQRSSIV</sequence>
<proteinExistence type="predicted"/>
<keyword evidence="2" id="KW-1185">Reference proteome</keyword>
<gene>
    <name evidence="1" type="ORF">BDV29DRAFT_178637</name>
</gene>
<accession>A0A5N5WT99</accession>
<dbReference type="AlphaFoldDB" id="A0A5N5WT99"/>
<reference evidence="1 2" key="1">
    <citation type="submission" date="2019-04" db="EMBL/GenBank/DDBJ databases">
        <title>Friends and foes A comparative genomics study of 23 Aspergillus species from section Flavi.</title>
        <authorList>
            <consortium name="DOE Joint Genome Institute"/>
            <person name="Kjaerbolling I."/>
            <person name="Vesth T."/>
            <person name="Frisvad J.C."/>
            <person name="Nybo J.L."/>
            <person name="Theobald S."/>
            <person name="Kildgaard S."/>
            <person name="Isbrandt T."/>
            <person name="Kuo A."/>
            <person name="Sato A."/>
            <person name="Lyhne E.K."/>
            <person name="Kogle M.E."/>
            <person name="Wiebenga A."/>
            <person name="Kun R.S."/>
            <person name="Lubbers R.J."/>
            <person name="Makela M.R."/>
            <person name="Barry K."/>
            <person name="Chovatia M."/>
            <person name="Clum A."/>
            <person name="Daum C."/>
            <person name="Haridas S."/>
            <person name="He G."/>
            <person name="LaButti K."/>
            <person name="Lipzen A."/>
            <person name="Mondo S."/>
            <person name="Riley R."/>
            <person name="Salamov A."/>
            <person name="Simmons B.A."/>
            <person name="Magnuson J.K."/>
            <person name="Henrissat B."/>
            <person name="Mortensen U.H."/>
            <person name="Larsen T.O."/>
            <person name="Devries R.P."/>
            <person name="Grigoriev I.V."/>
            <person name="Machida M."/>
            <person name="Baker S.E."/>
            <person name="Andersen M.R."/>
        </authorList>
    </citation>
    <scope>NUCLEOTIDE SEQUENCE [LARGE SCALE GENOMIC DNA]</scope>
    <source>
        <strain evidence="1 2">CBS 151.66</strain>
    </source>
</reference>
<evidence type="ECO:0000313" key="1">
    <source>
        <dbReference type="EMBL" id="KAB8071808.1"/>
    </source>
</evidence>
<name>A0A5N5WT99_9EURO</name>
<dbReference type="Proteomes" id="UP000326565">
    <property type="component" value="Unassembled WGS sequence"/>
</dbReference>
<protein>
    <submittedName>
        <fullName evidence="1">Uncharacterized protein</fullName>
    </submittedName>
</protein>
<organism evidence="1 2">
    <name type="scientific">Aspergillus leporis</name>
    <dbReference type="NCBI Taxonomy" id="41062"/>
    <lineage>
        <taxon>Eukaryota</taxon>
        <taxon>Fungi</taxon>
        <taxon>Dikarya</taxon>
        <taxon>Ascomycota</taxon>
        <taxon>Pezizomycotina</taxon>
        <taxon>Eurotiomycetes</taxon>
        <taxon>Eurotiomycetidae</taxon>
        <taxon>Eurotiales</taxon>
        <taxon>Aspergillaceae</taxon>
        <taxon>Aspergillus</taxon>
        <taxon>Aspergillus subgen. Circumdati</taxon>
    </lineage>
</organism>
<evidence type="ECO:0000313" key="2">
    <source>
        <dbReference type="Proteomes" id="UP000326565"/>
    </source>
</evidence>